<gene>
    <name evidence="3" type="ORF">H9868_06955</name>
</gene>
<dbReference type="EMBL" id="DXGA01000148">
    <property type="protein sequence ID" value="HIW94263.1"/>
    <property type="molecule type" value="Genomic_DNA"/>
</dbReference>
<evidence type="ECO:0000259" key="2">
    <source>
        <dbReference type="Pfam" id="PF25583"/>
    </source>
</evidence>
<reference evidence="3" key="2">
    <citation type="submission" date="2021-04" db="EMBL/GenBank/DDBJ databases">
        <authorList>
            <person name="Gilroy R."/>
        </authorList>
    </citation>
    <scope>NUCLEOTIDE SEQUENCE</scope>
    <source>
        <strain evidence="3">ChiGjej6B6-1540</strain>
    </source>
</reference>
<evidence type="ECO:0000313" key="4">
    <source>
        <dbReference type="Proteomes" id="UP000824192"/>
    </source>
</evidence>
<dbReference type="PANTHER" id="PTHR34580">
    <property type="match status" value="1"/>
</dbReference>
<organism evidence="3 4">
    <name type="scientific">Candidatus Flavonifractor merdipullorum</name>
    <dbReference type="NCBI Taxonomy" id="2838590"/>
    <lineage>
        <taxon>Bacteria</taxon>
        <taxon>Bacillati</taxon>
        <taxon>Bacillota</taxon>
        <taxon>Clostridia</taxon>
        <taxon>Eubacteriales</taxon>
        <taxon>Oscillospiraceae</taxon>
        <taxon>Flavonifractor</taxon>
    </lineage>
</organism>
<dbReference type="PROSITE" id="PS52050">
    <property type="entry name" value="WYL"/>
    <property type="match status" value="1"/>
</dbReference>
<proteinExistence type="predicted"/>
<dbReference type="Proteomes" id="UP000824192">
    <property type="component" value="Unassembled WGS sequence"/>
</dbReference>
<feature type="domain" description="WCX" evidence="2">
    <location>
        <begin position="248"/>
        <end position="322"/>
    </location>
</feature>
<dbReference type="Pfam" id="PF25583">
    <property type="entry name" value="WCX"/>
    <property type="match status" value="1"/>
</dbReference>
<dbReference type="SUPFAM" id="SSF46785">
    <property type="entry name" value="Winged helix' DNA-binding domain"/>
    <property type="match status" value="1"/>
</dbReference>
<reference evidence="3" key="1">
    <citation type="journal article" date="2021" name="PeerJ">
        <title>Extensive microbial diversity within the chicken gut microbiome revealed by metagenomics and culture.</title>
        <authorList>
            <person name="Gilroy R."/>
            <person name="Ravi A."/>
            <person name="Getino M."/>
            <person name="Pursley I."/>
            <person name="Horton D.L."/>
            <person name="Alikhan N.F."/>
            <person name="Baker D."/>
            <person name="Gharbi K."/>
            <person name="Hall N."/>
            <person name="Watson M."/>
            <person name="Adriaenssens E.M."/>
            <person name="Foster-Nyarko E."/>
            <person name="Jarju S."/>
            <person name="Secka A."/>
            <person name="Antonio M."/>
            <person name="Oren A."/>
            <person name="Chaudhuri R.R."/>
            <person name="La Ragione R."/>
            <person name="Hildebrand F."/>
            <person name="Pallen M.J."/>
        </authorList>
    </citation>
    <scope>NUCLEOTIDE SEQUENCE</scope>
    <source>
        <strain evidence="3">ChiGjej6B6-1540</strain>
    </source>
</reference>
<dbReference type="InterPro" id="IPR051534">
    <property type="entry name" value="CBASS_pafABC_assoc_protein"/>
</dbReference>
<dbReference type="InterPro" id="IPR026881">
    <property type="entry name" value="WYL_dom"/>
</dbReference>
<dbReference type="AlphaFoldDB" id="A0A9D1RU51"/>
<dbReference type="InterPro" id="IPR036390">
    <property type="entry name" value="WH_DNA-bd_sf"/>
</dbReference>
<dbReference type="PANTHER" id="PTHR34580:SF1">
    <property type="entry name" value="PROTEIN PAFC"/>
    <property type="match status" value="1"/>
</dbReference>
<comment type="caution">
    <text evidence="3">The sequence shown here is derived from an EMBL/GenBank/DDBJ whole genome shotgun (WGS) entry which is preliminary data.</text>
</comment>
<evidence type="ECO:0000259" key="1">
    <source>
        <dbReference type="Pfam" id="PF13280"/>
    </source>
</evidence>
<evidence type="ECO:0000313" key="3">
    <source>
        <dbReference type="EMBL" id="HIW94263.1"/>
    </source>
</evidence>
<feature type="domain" description="WYL" evidence="1">
    <location>
        <begin position="143"/>
        <end position="215"/>
    </location>
</feature>
<dbReference type="Pfam" id="PF13280">
    <property type="entry name" value="WYL"/>
    <property type="match status" value="1"/>
</dbReference>
<sequence>MAKEAHQKGKLLRLRQLLLEQSDEDHPIRTTELIQALAGWNIPAERKSIYDDMDTLRQLGMDVQYRRGRQGGWFVGERSFQLAELKLLVDAVQSSRFITPNKSRALIRKLESLTSIHQARQLQRQVYVTGRAKSGNESVYYSIDTIHAALSAGKAVSFRYFEYNVKKERVFRRDGKRYAVSPYALMWDNENYYLVGYDHQKRELRHYRVDRMDGLNLTCIPLEGQEVRLDMASYAQRHFGMFRGQEGTIKLRCATQLVGVVLDRFGQDVILVPDGEEHFTVTVEAVVSPQFMGWIFGLGEQVELLSPTWAVEEYRALLDKLAKHYSRT</sequence>
<name>A0A9D1RU51_9FIRM</name>
<protein>
    <submittedName>
        <fullName evidence="3">WYL domain-containing protein</fullName>
    </submittedName>
</protein>
<dbReference type="InterPro" id="IPR057727">
    <property type="entry name" value="WCX_dom"/>
</dbReference>
<accession>A0A9D1RU51</accession>